<evidence type="ECO:0000313" key="2">
    <source>
        <dbReference type="EMBL" id="TFB12837.1"/>
    </source>
</evidence>
<dbReference type="RefSeq" id="WP_134341664.1">
    <property type="nucleotide sequence ID" value="NZ_SOPW01000038.1"/>
</dbReference>
<reference evidence="2 3" key="1">
    <citation type="submission" date="2019-03" db="EMBL/GenBank/DDBJ databases">
        <authorList>
            <person name="He R.-H."/>
        </authorList>
    </citation>
    <scope>NUCLEOTIDE SEQUENCE [LARGE SCALE GENOMIC DNA]</scope>
    <source>
        <strain evidence="3">SH 714</strain>
    </source>
</reference>
<dbReference type="AlphaFoldDB" id="A0A4Y8IA74"/>
<gene>
    <name evidence="2" type="ORF">E3U55_16975</name>
</gene>
<evidence type="ECO:0000256" key="1">
    <source>
        <dbReference type="SAM" id="SignalP"/>
    </source>
</evidence>
<comment type="caution">
    <text evidence="2">The sequence shown here is derived from an EMBL/GenBank/DDBJ whole genome shotgun (WGS) entry which is preliminary data.</text>
</comment>
<organism evidence="2 3">
    <name type="scientific">Filobacillus milosensis</name>
    <dbReference type="NCBI Taxonomy" id="94137"/>
    <lineage>
        <taxon>Bacteria</taxon>
        <taxon>Bacillati</taxon>
        <taxon>Bacillota</taxon>
        <taxon>Bacilli</taxon>
        <taxon>Bacillales</taxon>
        <taxon>Bacillaceae</taxon>
        <taxon>Filobacillus</taxon>
    </lineage>
</organism>
<keyword evidence="3" id="KW-1185">Reference proteome</keyword>
<name>A0A4Y8IA74_9BACI</name>
<dbReference type="EMBL" id="SOPW01000038">
    <property type="protein sequence ID" value="TFB12837.1"/>
    <property type="molecule type" value="Genomic_DNA"/>
</dbReference>
<sequence>MRKVKSISIILLLSLILIGCQNNNLNLTDDVTNIEVYHWDSEKLIDIVNDKKFIEKLVNELDNARTHSTANIDWAMPDYKLIFKHNGEALYKIGYCTEVQNFGNGAVGRFWEHDKLYDVSLKLPIE</sequence>
<proteinExistence type="predicted"/>
<dbReference type="PROSITE" id="PS51257">
    <property type="entry name" value="PROKAR_LIPOPROTEIN"/>
    <property type="match status" value="1"/>
</dbReference>
<feature type="signal peptide" evidence="1">
    <location>
        <begin position="1"/>
        <end position="23"/>
    </location>
</feature>
<dbReference type="OrthoDB" id="2166455at2"/>
<protein>
    <recommendedName>
        <fullName evidence="4">Lipoprotein</fullName>
    </recommendedName>
</protein>
<keyword evidence="1" id="KW-0732">Signal</keyword>
<accession>A0A4Y8IA74</accession>
<evidence type="ECO:0008006" key="4">
    <source>
        <dbReference type="Google" id="ProtNLM"/>
    </source>
</evidence>
<evidence type="ECO:0000313" key="3">
    <source>
        <dbReference type="Proteomes" id="UP000297975"/>
    </source>
</evidence>
<feature type="chain" id="PRO_5038421647" description="Lipoprotein" evidence="1">
    <location>
        <begin position="24"/>
        <end position="126"/>
    </location>
</feature>
<dbReference type="Proteomes" id="UP000297975">
    <property type="component" value="Unassembled WGS sequence"/>
</dbReference>